<dbReference type="EMBL" id="SJPQ01000005">
    <property type="protein sequence ID" value="TWT86287.1"/>
    <property type="molecule type" value="Genomic_DNA"/>
</dbReference>
<accession>A0A5C5ZGV1</accession>
<evidence type="ECO:0000313" key="2">
    <source>
        <dbReference type="Proteomes" id="UP000315440"/>
    </source>
</evidence>
<dbReference type="AlphaFoldDB" id="A0A5C5ZGV1"/>
<keyword evidence="2" id="KW-1185">Reference proteome</keyword>
<name>A0A5C5ZGV1_9BACT</name>
<dbReference type="Proteomes" id="UP000315440">
    <property type="component" value="Unassembled WGS sequence"/>
</dbReference>
<sequence length="157" mass="17891">MPGCLFTFYAHSQREEGFSPDHQRRLIDAAYDAQSRGRLALCAAAATRDQLELLVLWADDRPQGRVGDHLQGVLERGMRSEFSPDLSASWSRSGWLDGRRCDRRLRNRTHYDWLVGRLAGERDGCSWSRENSWTREKGFLTPDSKRLGGLGRRPTAA</sequence>
<reference evidence="1 2" key="1">
    <citation type="submission" date="2019-02" db="EMBL/GenBank/DDBJ databases">
        <title>Deep-cultivation of Planctomycetes and their phenomic and genomic characterization uncovers novel biology.</title>
        <authorList>
            <person name="Wiegand S."/>
            <person name="Jogler M."/>
            <person name="Boedeker C."/>
            <person name="Pinto D."/>
            <person name="Vollmers J."/>
            <person name="Rivas-Marin E."/>
            <person name="Kohn T."/>
            <person name="Peeters S.H."/>
            <person name="Heuer A."/>
            <person name="Rast P."/>
            <person name="Oberbeckmann S."/>
            <person name="Bunk B."/>
            <person name="Jeske O."/>
            <person name="Meyerdierks A."/>
            <person name="Storesund J.E."/>
            <person name="Kallscheuer N."/>
            <person name="Luecker S."/>
            <person name="Lage O.M."/>
            <person name="Pohl T."/>
            <person name="Merkel B.J."/>
            <person name="Hornburger P."/>
            <person name="Mueller R.-W."/>
            <person name="Bruemmer F."/>
            <person name="Labrenz M."/>
            <person name="Spormann A.M."/>
            <person name="Op Den Camp H."/>
            <person name="Overmann J."/>
            <person name="Amann R."/>
            <person name="Jetten M.S.M."/>
            <person name="Mascher T."/>
            <person name="Medema M.H."/>
            <person name="Devos D.P."/>
            <person name="Kaster A.-K."/>
            <person name="Ovreas L."/>
            <person name="Rohde M."/>
            <person name="Galperin M.Y."/>
            <person name="Jogler C."/>
        </authorList>
    </citation>
    <scope>NUCLEOTIDE SEQUENCE [LARGE SCALE GENOMIC DNA]</scope>
    <source>
        <strain evidence="1 2">Mal64</strain>
    </source>
</reference>
<dbReference type="RefSeq" id="WP_146403292.1">
    <property type="nucleotide sequence ID" value="NZ_SJPQ01000005.1"/>
</dbReference>
<gene>
    <name evidence="1" type="ORF">Mal64_38270</name>
</gene>
<protein>
    <submittedName>
        <fullName evidence="1">Uncharacterized protein</fullName>
    </submittedName>
</protein>
<evidence type="ECO:0000313" key="1">
    <source>
        <dbReference type="EMBL" id="TWT86287.1"/>
    </source>
</evidence>
<comment type="caution">
    <text evidence="1">The sequence shown here is derived from an EMBL/GenBank/DDBJ whole genome shotgun (WGS) entry which is preliminary data.</text>
</comment>
<proteinExistence type="predicted"/>
<organism evidence="1 2">
    <name type="scientific">Pseudobythopirellula maris</name>
    <dbReference type="NCBI Taxonomy" id="2527991"/>
    <lineage>
        <taxon>Bacteria</taxon>
        <taxon>Pseudomonadati</taxon>
        <taxon>Planctomycetota</taxon>
        <taxon>Planctomycetia</taxon>
        <taxon>Pirellulales</taxon>
        <taxon>Lacipirellulaceae</taxon>
        <taxon>Pseudobythopirellula</taxon>
    </lineage>
</organism>